<evidence type="ECO:0008006" key="3">
    <source>
        <dbReference type="Google" id="ProtNLM"/>
    </source>
</evidence>
<evidence type="ECO:0000313" key="2">
    <source>
        <dbReference type="Proteomes" id="UP000195696"/>
    </source>
</evidence>
<name>A0A1G4EUJ3_BACMY</name>
<organism evidence="1 2">
    <name type="scientific">Bacillus mycoides</name>
    <dbReference type="NCBI Taxonomy" id="1405"/>
    <lineage>
        <taxon>Bacteria</taxon>
        <taxon>Bacillati</taxon>
        <taxon>Bacillota</taxon>
        <taxon>Bacilli</taxon>
        <taxon>Bacillales</taxon>
        <taxon>Bacillaceae</taxon>
        <taxon>Bacillus</taxon>
        <taxon>Bacillus cereus group</taxon>
    </lineage>
</organism>
<dbReference type="Pfam" id="PF08963">
    <property type="entry name" value="DUF1878"/>
    <property type="match status" value="1"/>
</dbReference>
<dbReference type="InterPro" id="IPR035945">
    <property type="entry name" value="YhaI-like_sf"/>
</dbReference>
<dbReference type="SUPFAM" id="SSF109915">
    <property type="entry name" value="Hypothetical protein YhaI"/>
    <property type="match status" value="1"/>
</dbReference>
<reference evidence="1 2" key="1">
    <citation type="submission" date="2016-08" db="EMBL/GenBank/DDBJ databases">
        <authorList>
            <person name="Seilhamer J.J."/>
        </authorList>
    </citation>
    <scope>NUCLEOTIDE SEQUENCE [LARGE SCALE GENOMIC DNA]</scope>
    <source>
        <strain evidence="1 2">SDA_GO95</strain>
    </source>
</reference>
<dbReference type="Proteomes" id="UP000195696">
    <property type="component" value="Unassembled WGS sequence"/>
</dbReference>
<proteinExistence type="predicted"/>
<dbReference type="AlphaFoldDB" id="A0A1G4EUJ3"/>
<dbReference type="InterPro" id="IPR015058">
    <property type="entry name" value="DUF1878"/>
</dbReference>
<evidence type="ECO:0000313" key="1">
    <source>
        <dbReference type="EMBL" id="SCB71528.1"/>
    </source>
</evidence>
<dbReference type="EMBL" id="FMAK01000074">
    <property type="protein sequence ID" value="SCB71528.1"/>
    <property type="molecule type" value="Genomic_DNA"/>
</dbReference>
<dbReference type="Gene3D" id="1.10.3750.10">
    <property type="entry name" value="YhaI-like"/>
    <property type="match status" value="1"/>
</dbReference>
<accession>A0A1G4EUJ3</accession>
<sequence>MDLIKEVTLLRYQFRLMQSMIQSDEFPFYRFAIDYEFEEEQVKALTKILIAFHDRLTREEVSIFAQNDHLFSKFKLPLDMLYSSQRPNLDEFKLYITKIFYQEFELKYLLLNLKKQCIFVNVCDYLLEQLQINNNV</sequence>
<protein>
    <recommendedName>
        <fullName evidence="3">DUF1878 family protein</fullName>
    </recommendedName>
</protein>
<dbReference type="RefSeq" id="WP_088099787.1">
    <property type="nucleotide sequence ID" value="NZ_FMAK01000074.1"/>
</dbReference>
<gene>
    <name evidence="1" type="ORF">BWGO95_05771</name>
</gene>